<evidence type="ECO:0000313" key="3">
    <source>
        <dbReference type="EMBL" id="MFC7185243.1"/>
    </source>
</evidence>
<evidence type="ECO:0000313" key="4">
    <source>
        <dbReference type="Proteomes" id="UP001596435"/>
    </source>
</evidence>
<proteinExistence type="predicted"/>
<protein>
    <recommendedName>
        <fullName evidence="5">Lipoprotein</fullName>
    </recommendedName>
</protein>
<keyword evidence="4" id="KW-1185">Reference proteome</keyword>
<sequence>MPSPTTSPAPARTAAAHRPATRTSARLRRAGAATTAAFLLLAATACSSTSSSSSAFLNWWNKGGKQNLNTLRADARAQGRAPDLNAMYTACTVIPGHIQAARQYGPIPDKAAQDHWSKYLDSYEAAAKDCITGTKNHDTARLEKLTNELTAAQDEEDLLQARIGELGTKV</sequence>
<evidence type="ECO:0000256" key="1">
    <source>
        <dbReference type="SAM" id="Coils"/>
    </source>
</evidence>
<evidence type="ECO:0000256" key="2">
    <source>
        <dbReference type="SAM" id="MobiDB-lite"/>
    </source>
</evidence>
<dbReference type="Proteomes" id="UP001596435">
    <property type="component" value="Unassembled WGS sequence"/>
</dbReference>
<dbReference type="RefSeq" id="WP_345709435.1">
    <property type="nucleotide sequence ID" value="NZ_BAABKV010000001.1"/>
</dbReference>
<dbReference type="EMBL" id="JBHTAJ010000164">
    <property type="protein sequence ID" value="MFC7185243.1"/>
    <property type="molecule type" value="Genomic_DNA"/>
</dbReference>
<feature type="compositionally biased region" description="Low complexity" evidence="2">
    <location>
        <begin position="8"/>
        <end position="24"/>
    </location>
</feature>
<name>A0ABW2GCR1_9ACTN</name>
<feature type="region of interest" description="Disordered" evidence="2">
    <location>
        <begin position="1"/>
        <end position="24"/>
    </location>
</feature>
<keyword evidence="1" id="KW-0175">Coiled coil</keyword>
<comment type="caution">
    <text evidence="3">The sequence shown here is derived from an EMBL/GenBank/DDBJ whole genome shotgun (WGS) entry which is preliminary data.</text>
</comment>
<accession>A0ABW2GCR1</accession>
<organism evidence="3 4">
    <name type="scientific">Kitasatospora paranensis</name>
    <dbReference type="NCBI Taxonomy" id="258053"/>
    <lineage>
        <taxon>Bacteria</taxon>
        <taxon>Bacillati</taxon>
        <taxon>Actinomycetota</taxon>
        <taxon>Actinomycetes</taxon>
        <taxon>Kitasatosporales</taxon>
        <taxon>Streptomycetaceae</taxon>
        <taxon>Kitasatospora</taxon>
    </lineage>
</organism>
<reference evidence="4" key="1">
    <citation type="journal article" date="2019" name="Int. J. Syst. Evol. Microbiol.">
        <title>The Global Catalogue of Microorganisms (GCM) 10K type strain sequencing project: providing services to taxonomists for standard genome sequencing and annotation.</title>
        <authorList>
            <consortium name="The Broad Institute Genomics Platform"/>
            <consortium name="The Broad Institute Genome Sequencing Center for Infectious Disease"/>
            <person name="Wu L."/>
            <person name="Ma J."/>
        </authorList>
    </citation>
    <scope>NUCLEOTIDE SEQUENCE [LARGE SCALE GENOMIC DNA]</scope>
    <source>
        <strain evidence="4">CGMCC 1.12859</strain>
    </source>
</reference>
<gene>
    <name evidence="3" type="ORF">ACFQMG_37455</name>
</gene>
<evidence type="ECO:0008006" key="5">
    <source>
        <dbReference type="Google" id="ProtNLM"/>
    </source>
</evidence>
<feature type="coiled-coil region" evidence="1">
    <location>
        <begin position="135"/>
        <end position="162"/>
    </location>
</feature>